<feature type="repeat" description="Cys-rich GLG1" evidence="8">
    <location>
        <begin position="432"/>
        <end position="494"/>
    </location>
</feature>
<accession>A0A9J2PBS4</accession>
<dbReference type="PROSITE" id="PS51289">
    <property type="entry name" value="GLG1_C_RICH"/>
    <property type="match status" value="7"/>
</dbReference>
<feature type="transmembrane region" description="Helical" evidence="10">
    <location>
        <begin position="1306"/>
        <end position="1326"/>
    </location>
</feature>
<evidence type="ECO:0000313" key="12">
    <source>
        <dbReference type="WBParaSite" id="ALUE_0000740501-mRNA-1"/>
    </source>
</evidence>
<dbReference type="GO" id="GO:0000139">
    <property type="term" value="C:Golgi membrane"/>
    <property type="evidence" value="ECO:0007669"/>
    <property type="project" value="InterPro"/>
</dbReference>
<feature type="repeat" description="Cys-rich GLG1" evidence="8">
    <location>
        <begin position="891"/>
        <end position="949"/>
    </location>
</feature>
<evidence type="ECO:0000256" key="8">
    <source>
        <dbReference type="PROSITE-ProRule" id="PRU00622"/>
    </source>
</evidence>
<evidence type="ECO:0000256" key="6">
    <source>
        <dbReference type="ARBA" id="ARBA00023136"/>
    </source>
</evidence>
<evidence type="ECO:0000256" key="10">
    <source>
        <dbReference type="SAM" id="Phobius"/>
    </source>
</evidence>
<feature type="region of interest" description="Disordered" evidence="9">
    <location>
        <begin position="62"/>
        <end position="106"/>
    </location>
</feature>
<keyword evidence="11" id="KW-1185">Reference proteome</keyword>
<evidence type="ECO:0000256" key="5">
    <source>
        <dbReference type="ARBA" id="ARBA00022989"/>
    </source>
</evidence>
<feature type="repeat" description="Cys-rich GLG1" evidence="8">
    <location>
        <begin position="1024"/>
        <end position="1088"/>
    </location>
</feature>
<feature type="transmembrane region" description="Helical" evidence="10">
    <location>
        <begin position="1205"/>
        <end position="1226"/>
    </location>
</feature>
<keyword evidence="3" id="KW-0732">Signal</keyword>
<name>A0A9J2PBS4_ASCLU</name>
<keyword evidence="7" id="KW-0325">Glycoprotein</keyword>
<evidence type="ECO:0000256" key="1">
    <source>
        <dbReference type="ARBA" id="ARBA00004479"/>
    </source>
</evidence>
<evidence type="ECO:0000256" key="9">
    <source>
        <dbReference type="SAM" id="MobiDB-lite"/>
    </source>
</evidence>
<dbReference type="InterPro" id="IPR001893">
    <property type="entry name" value="Cys-rich_GLG1_repeat"/>
</dbReference>
<reference evidence="12" key="1">
    <citation type="submission" date="2023-03" db="UniProtKB">
        <authorList>
            <consortium name="WormBaseParasite"/>
        </authorList>
    </citation>
    <scope>IDENTIFICATION</scope>
</reference>
<feature type="repeat" description="Cys-rich GLG1" evidence="8">
    <location>
        <begin position="758"/>
        <end position="818"/>
    </location>
</feature>
<proteinExistence type="predicted"/>
<feature type="repeat" description="Cys-rich GLG1" evidence="8">
    <location>
        <begin position="559"/>
        <end position="631"/>
    </location>
</feature>
<evidence type="ECO:0000256" key="2">
    <source>
        <dbReference type="ARBA" id="ARBA00022692"/>
    </source>
</evidence>
<keyword evidence="2 10" id="KW-0812">Transmembrane</keyword>
<evidence type="ECO:0000256" key="7">
    <source>
        <dbReference type="ARBA" id="ARBA00023180"/>
    </source>
</evidence>
<dbReference type="PANTHER" id="PTHR11884:SF1">
    <property type="entry name" value="GOLGI APPARATUS PROTEIN 1"/>
    <property type="match status" value="1"/>
</dbReference>
<feature type="compositionally biased region" description="Low complexity" evidence="9">
    <location>
        <begin position="92"/>
        <end position="106"/>
    </location>
</feature>
<dbReference type="WBParaSite" id="ALUE_0000740501-mRNA-1">
    <property type="protein sequence ID" value="ALUE_0000740501-mRNA-1"/>
    <property type="gene ID" value="ALUE_0000740501"/>
</dbReference>
<organism evidence="11 12">
    <name type="scientific">Ascaris lumbricoides</name>
    <name type="common">Giant roundworm</name>
    <dbReference type="NCBI Taxonomy" id="6252"/>
    <lineage>
        <taxon>Eukaryota</taxon>
        <taxon>Metazoa</taxon>
        <taxon>Ecdysozoa</taxon>
        <taxon>Nematoda</taxon>
        <taxon>Chromadorea</taxon>
        <taxon>Rhabditida</taxon>
        <taxon>Spirurina</taxon>
        <taxon>Ascaridomorpha</taxon>
        <taxon>Ascaridoidea</taxon>
        <taxon>Ascarididae</taxon>
        <taxon>Ascaris</taxon>
    </lineage>
</organism>
<dbReference type="Proteomes" id="UP000036681">
    <property type="component" value="Unplaced"/>
</dbReference>
<protein>
    <submittedName>
        <fullName evidence="12">Golgi apparatus protein 1</fullName>
    </submittedName>
</protein>
<dbReference type="Pfam" id="PF00839">
    <property type="entry name" value="Cys_rich_FGFR"/>
    <property type="match status" value="12"/>
</dbReference>
<dbReference type="PANTHER" id="PTHR11884">
    <property type="entry name" value="SELECTIN LIGAND RELATED"/>
    <property type="match status" value="1"/>
</dbReference>
<evidence type="ECO:0000256" key="4">
    <source>
        <dbReference type="ARBA" id="ARBA00022737"/>
    </source>
</evidence>
<dbReference type="InterPro" id="IPR017873">
    <property type="entry name" value="Cys-rich_GLG1_repeat_euk"/>
</dbReference>
<sequence>MVFMLCSNDMRCDYRNALLQAKTMNLLWQLAFVLLPMCTYRFVWAQDEGNQVQPPQKQVVAAAPAAGAPVPNQRPLLQDNNVAQPIGHQPPERGNAGGAPPNAAGGEQAAYSDKLLIEYDECKEDVHKYCQRDGVDLRSDMAVLECLQNAGLSETVALSGPCENLVWQFKVNLTQDDRFRFAAQQFCADEMAANRQMATCIDDKRPGYSLSCLLDYIHNMSRSSRCFRFLENSERLAFSDFRVVGPFVAMCGEAIKRLQCGSLTAPSAHQKVRVPHSQGATLECLIDKIVKASQTDPGAMQMIDDKCKHEVMRIAELQSDDFHLDRQLFFACREDRERFCKDVQSGNGKVFECLMNHRNDQFMEPACAQILGERAALLGQNFRLSHPLVDGCAAELEMYKCSPQAQFAASPNFHLSWVLLCLENAAHSKDAKFSEQCQHEMLEHRRMMMSEFRMSPEVVLTCGQDIDRYCSPKGDIEGEGRTLHCLMGHAQQRADGQKLTPQCMQALATVVKLADIGSNYKVDRVLYASCQKLLDGPCAMDAQSEASTLTCLMRHMDADMPKECEQRLLEVQYFMARDWTLDPELYQACHEDAVQKCSANEQWHLQKNIDNRPEAGPVVLACLYRAAYDDQNPLKPECAANVRRVLRTRAVRVNLIPDIEDACRDALSEYCSNDVKPMEEMRCLQDHFEEKEFISKHRRCYEELSEFTKMEVKDTALNRALTKACKPVISTYCSQFMNEEIDHGDVMECLLSNKDRPEMTPKCRSYVNHFELISLRDYTFSYRFKQACANDVNKYCQGMGNEKAQIIRCLSTVMFEHRVLGSPADLEKDCKKQLKVAYLQQEQVNFDDQDHMKDADPTLMSKCKEEVMHLKCNQEKSFEDIVECLRTNFDELGPECKAVVFTREKVEAMDNRFDDELQRQCRVDIDRYCHNQEGEKVLECLMNSKIVRILSPKCQKVVVERMHEQARDVRLNPSLLDACREEAEKYCPEDYKKINDPQYAKKTLEGVFMACLRTQYADPRKGVLLKPKCKDEIAKVVLESEFDVQLDPLLYRACKETISKHCANKVIAGGGSFDSVLECLKTDYSHGAIPNGDCARQASNKELQIARRLQESLVDLHLDPLLHEACASDVQRLCRGVPPGQSRLVICLMDAMKNPSTRMSPTCRNKLVERNELWMRAHNEHALMMPESFADVVQIVSVHPQRTSLLMWFAGFVFVLLAVGCCCGRATKRIKRELKNLYCGKVQLSRFFFVDKKAILWDMDLWFFSQLEGKGCEILEWIPFKMFIHLRRALGQKNIKRKHGERRREVVYISMLSCMAENIHVILKLWSFLSEEMFLYKIIYFLIVNRKQFFEQFHPICIYFVCFCQRHILTDQVINHMFTYIYSLLFLCNLCFY</sequence>
<comment type="subcellular location">
    <subcellularLocation>
        <location evidence="1">Membrane</location>
        <topology evidence="1">Single-pass type I membrane protein</topology>
    </subcellularLocation>
</comment>
<keyword evidence="4" id="KW-0677">Repeat</keyword>
<dbReference type="GO" id="GO:0017134">
    <property type="term" value="F:fibroblast growth factor binding"/>
    <property type="evidence" value="ECO:0007669"/>
    <property type="project" value="TreeGrafter"/>
</dbReference>
<dbReference type="InterPro" id="IPR039728">
    <property type="entry name" value="GLG1"/>
</dbReference>
<evidence type="ECO:0000313" key="11">
    <source>
        <dbReference type="Proteomes" id="UP000036681"/>
    </source>
</evidence>
<feature type="compositionally biased region" description="Low complexity" evidence="9">
    <location>
        <begin position="62"/>
        <end position="71"/>
    </location>
</feature>
<feature type="transmembrane region" description="Helical" evidence="10">
    <location>
        <begin position="1373"/>
        <end position="1392"/>
    </location>
</feature>
<keyword evidence="6 10" id="KW-0472">Membrane</keyword>
<evidence type="ECO:0000256" key="3">
    <source>
        <dbReference type="ARBA" id="ARBA00022729"/>
    </source>
</evidence>
<keyword evidence="5 10" id="KW-1133">Transmembrane helix</keyword>
<feature type="repeat" description="Cys-rich GLG1" evidence="8">
    <location>
        <begin position="633"/>
        <end position="692"/>
    </location>
</feature>
<feature type="repeat" description="Cys-rich GLG1" evidence="8">
    <location>
        <begin position="302"/>
        <end position="362"/>
    </location>
</feature>